<dbReference type="AlphaFoldDB" id="A0A563W000"/>
<evidence type="ECO:0000313" key="3">
    <source>
        <dbReference type="Proteomes" id="UP000320055"/>
    </source>
</evidence>
<evidence type="ECO:0000313" key="2">
    <source>
        <dbReference type="EMBL" id="VEP16965.1"/>
    </source>
</evidence>
<dbReference type="Pfam" id="PF13302">
    <property type="entry name" value="Acetyltransf_3"/>
    <property type="match status" value="1"/>
</dbReference>
<dbReference type="InterPro" id="IPR051531">
    <property type="entry name" value="N-acetyltransferase"/>
</dbReference>
<dbReference type="GO" id="GO:0016747">
    <property type="term" value="F:acyltransferase activity, transferring groups other than amino-acyl groups"/>
    <property type="evidence" value="ECO:0007669"/>
    <property type="project" value="InterPro"/>
</dbReference>
<dbReference type="InterPro" id="IPR000182">
    <property type="entry name" value="GNAT_dom"/>
</dbReference>
<dbReference type="OrthoDB" id="9785602at2"/>
<sequence>MMPPTLETSRLILRKLEISDLTAVFDYSSEPEYTQFLPYPCPTSIADFKSIFQNLLDNEDSYIWAICLKGKHQLIGIIEISLDSPTEANLHYEINHQFYNQGFATEATQTVITWTWENLPQIAQIIADTHSANLGSQRVMEKSGMNRIKTEFVTWDKYPEPVELVYYQIKRPIS</sequence>
<dbReference type="Gene3D" id="3.40.630.30">
    <property type="match status" value="1"/>
</dbReference>
<keyword evidence="3" id="KW-1185">Reference proteome</keyword>
<keyword evidence="2" id="KW-0808">Transferase</keyword>
<name>A0A563W000_9CYAN</name>
<evidence type="ECO:0000259" key="1">
    <source>
        <dbReference type="PROSITE" id="PS51186"/>
    </source>
</evidence>
<dbReference type="RefSeq" id="WP_144866634.1">
    <property type="nucleotide sequence ID" value="NZ_LR213812.1"/>
</dbReference>
<protein>
    <submittedName>
        <fullName evidence="2">Putative Gcn5-related n-acetyltransferase</fullName>
    </submittedName>
</protein>
<dbReference type="SUPFAM" id="SSF55729">
    <property type="entry name" value="Acyl-CoA N-acyltransferases (Nat)"/>
    <property type="match status" value="1"/>
</dbReference>
<dbReference type="EMBL" id="CAACVJ010000468">
    <property type="protein sequence ID" value="VEP16965.1"/>
    <property type="molecule type" value="Genomic_DNA"/>
</dbReference>
<dbReference type="PANTHER" id="PTHR43792:SF1">
    <property type="entry name" value="N-ACETYLTRANSFERASE DOMAIN-CONTAINING PROTEIN"/>
    <property type="match status" value="1"/>
</dbReference>
<dbReference type="PANTHER" id="PTHR43792">
    <property type="entry name" value="GNAT FAMILY, PUTATIVE (AFU_ORTHOLOGUE AFUA_3G00765)-RELATED-RELATED"/>
    <property type="match status" value="1"/>
</dbReference>
<organism evidence="2 3">
    <name type="scientific">Hyella patelloides LEGE 07179</name>
    <dbReference type="NCBI Taxonomy" id="945734"/>
    <lineage>
        <taxon>Bacteria</taxon>
        <taxon>Bacillati</taxon>
        <taxon>Cyanobacteriota</taxon>
        <taxon>Cyanophyceae</taxon>
        <taxon>Pleurocapsales</taxon>
        <taxon>Hyellaceae</taxon>
        <taxon>Hyella</taxon>
    </lineage>
</organism>
<reference evidence="2 3" key="1">
    <citation type="submission" date="2019-01" db="EMBL/GenBank/DDBJ databases">
        <authorList>
            <person name="Brito A."/>
        </authorList>
    </citation>
    <scope>NUCLEOTIDE SEQUENCE [LARGE SCALE GENOMIC DNA]</scope>
    <source>
        <strain evidence="2">1</strain>
    </source>
</reference>
<gene>
    <name evidence="2" type="ORF">H1P_520006</name>
</gene>
<accession>A0A563W000</accession>
<feature type="domain" description="N-acetyltransferase" evidence="1">
    <location>
        <begin position="11"/>
        <end position="172"/>
    </location>
</feature>
<dbReference type="PROSITE" id="PS51186">
    <property type="entry name" value="GNAT"/>
    <property type="match status" value="1"/>
</dbReference>
<proteinExistence type="predicted"/>
<dbReference type="Proteomes" id="UP000320055">
    <property type="component" value="Unassembled WGS sequence"/>
</dbReference>
<dbReference type="InterPro" id="IPR016181">
    <property type="entry name" value="Acyl_CoA_acyltransferase"/>
</dbReference>